<dbReference type="GO" id="GO:0005576">
    <property type="term" value="C:extracellular region"/>
    <property type="evidence" value="ECO:0007669"/>
    <property type="project" value="UniProtKB-SubCell"/>
</dbReference>
<dbReference type="CDD" id="cd22270">
    <property type="entry name" value="DPBB_kiwellin-like"/>
    <property type="match status" value="1"/>
</dbReference>
<dbReference type="SUPFAM" id="SSF50685">
    <property type="entry name" value="Barwin-like endoglucanases"/>
    <property type="match status" value="1"/>
</dbReference>
<protein>
    <submittedName>
        <fullName evidence="7">Uncharacterized protein</fullName>
    </submittedName>
</protein>
<keyword evidence="4" id="KW-0732">Signal</keyword>
<comment type="similarity">
    <text evidence="2">Belongs to the kiwellin family.</text>
</comment>
<dbReference type="Pfam" id="PF03478">
    <property type="entry name" value="Beta-prop_KIB1-4"/>
    <property type="match status" value="1"/>
</dbReference>
<evidence type="ECO:0000313" key="7">
    <source>
        <dbReference type="EMBL" id="KAA8520619.1"/>
    </source>
</evidence>
<dbReference type="EMBL" id="CM018049">
    <property type="protein sequence ID" value="KAA8520619.1"/>
    <property type="molecule type" value="Genomic_DNA"/>
</dbReference>
<feature type="domain" description="KIB1-4 beta-propeller" evidence="6">
    <location>
        <begin position="99"/>
        <end position="206"/>
    </location>
</feature>
<accession>A0A5J4ZRG8</accession>
<dbReference type="InterPro" id="IPR039271">
    <property type="entry name" value="Kiwellin-like"/>
</dbReference>
<organism evidence="7 8">
    <name type="scientific">Nyssa sinensis</name>
    <dbReference type="NCBI Taxonomy" id="561372"/>
    <lineage>
        <taxon>Eukaryota</taxon>
        <taxon>Viridiplantae</taxon>
        <taxon>Streptophyta</taxon>
        <taxon>Embryophyta</taxon>
        <taxon>Tracheophyta</taxon>
        <taxon>Spermatophyta</taxon>
        <taxon>Magnoliopsida</taxon>
        <taxon>eudicotyledons</taxon>
        <taxon>Gunneridae</taxon>
        <taxon>Pentapetalae</taxon>
        <taxon>asterids</taxon>
        <taxon>Cornales</taxon>
        <taxon>Nyssaceae</taxon>
        <taxon>Nyssa</taxon>
    </lineage>
</organism>
<keyword evidence="3" id="KW-0964">Secreted</keyword>
<sequence length="548" mass="61763">MFGAVAISFYVVLKNWKAYNRKNLEAIDDWQFIDKWAPELPREVLEMIVKRLMLPDYVRFGAVCWGWRLVEKERRHPPMPQLPWLMLNNANRSLHILEFYSLSEDRVYSIELPSFGVCTTAYEGWLMIHKLHLIPGLENQSFLFNPFSGDQIYLPKLEIDTVRTEGCFLDNAVLSAAPSTADFMASNDCFVAGIYRNGGFWVCELGHYPTAAKLIILPPVDRDPEYFLKGVCVSLVVSGGDLLLVSRIGKFALHHPTIADWFYVPPKTKRFEIFKLDWDISHWVEVESLDVETMFFFSPSNGIAEQKPGDDIRIFVQNSIFCTFEETALHEFLYIAYSCNPAGHQAPRHKKIDREREKGRMKNLSFLASLLIVLVLLVSQRLEAEAQVCRPSGKIRGRKPPPGECNQENDSDCCVEGKLYTTYKCSPQVSAHTKAVLTLNSFQKGGDGGGPSECDKQYHSDDIPVVALSTGWYNRGGRCLSNITISANGRSVNAMVVDECSSTMGCDADHDYQPPCSNNIVDASKAVWEALGVPRDNWGGLDITWSDA</sequence>
<dbReference type="PANTHER" id="PTHR33191">
    <property type="entry name" value="RIPENING-RELATED PROTEIN 2-RELATED"/>
    <property type="match status" value="1"/>
</dbReference>
<dbReference type="Pfam" id="PF00646">
    <property type="entry name" value="F-box"/>
    <property type="match status" value="1"/>
</dbReference>
<reference evidence="7 8" key="1">
    <citation type="submission" date="2019-09" db="EMBL/GenBank/DDBJ databases">
        <title>A chromosome-level genome assembly of the Chinese tupelo Nyssa sinensis.</title>
        <authorList>
            <person name="Yang X."/>
            <person name="Kang M."/>
            <person name="Yang Y."/>
            <person name="Xiong H."/>
            <person name="Wang M."/>
            <person name="Zhang Z."/>
            <person name="Wang Z."/>
            <person name="Wu H."/>
            <person name="Ma T."/>
            <person name="Liu J."/>
            <person name="Xi Z."/>
        </authorList>
    </citation>
    <scope>NUCLEOTIDE SEQUENCE [LARGE SCALE GENOMIC DNA]</scope>
    <source>
        <strain evidence="7">J267</strain>
        <tissue evidence="7">Leaf</tissue>
    </source>
</reference>
<dbReference type="InterPro" id="IPR036047">
    <property type="entry name" value="F-box-like_dom_sf"/>
</dbReference>
<proteinExistence type="inferred from homology"/>
<evidence type="ECO:0000313" key="8">
    <source>
        <dbReference type="Proteomes" id="UP000325577"/>
    </source>
</evidence>
<feature type="domain" description="F-box" evidence="5">
    <location>
        <begin position="39"/>
        <end position="68"/>
    </location>
</feature>
<evidence type="ECO:0000259" key="6">
    <source>
        <dbReference type="Pfam" id="PF03478"/>
    </source>
</evidence>
<dbReference type="InterPro" id="IPR001810">
    <property type="entry name" value="F-box_dom"/>
</dbReference>
<evidence type="ECO:0000259" key="5">
    <source>
        <dbReference type="Pfam" id="PF00646"/>
    </source>
</evidence>
<dbReference type="CDD" id="cd09917">
    <property type="entry name" value="F-box_SF"/>
    <property type="match status" value="1"/>
</dbReference>
<comment type="subcellular location">
    <subcellularLocation>
        <location evidence="1">Secreted</location>
    </subcellularLocation>
</comment>
<dbReference type="AlphaFoldDB" id="A0A5J4ZRG8"/>
<dbReference type="Proteomes" id="UP000325577">
    <property type="component" value="Linkage Group LG6"/>
</dbReference>
<dbReference type="InterPro" id="IPR036908">
    <property type="entry name" value="RlpA-like_sf"/>
</dbReference>
<dbReference type="OrthoDB" id="406505at2759"/>
<dbReference type="SUPFAM" id="SSF81383">
    <property type="entry name" value="F-box domain"/>
    <property type="match status" value="1"/>
</dbReference>
<evidence type="ECO:0000256" key="1">
    <source>
        <dbReference type="ARBA" id="ARBA00004613"/>
    </source>
</evidence>
<dbReference type="InterPro" id="IPR005174">
    <property type="entry name" value="KIB1-4_b-propeller"/>
</dbReference>
<dbReference type="Pfam" id="PF24300">
    <property type="entry name" value="KWL1"/>
    <property type="match status" value="1"/>
</dbReference>
<evidence type="ECO:0000256" key="2">
    <source>
        <dbReference type="ARBA" id="ARBA00005592"/>
    </source>
</evidence>
<evidence type="ECO:0000256" key="4">
    <source>
        <dbReference type="ARBA" id="ARBA00022729"/>
    </source>
</evidence>
<dbReference type="Gene3D" id="2.40.40.10">
    <property type="entry name" value="RlpA-like domain"/>
    <property type="match status" value="1"/>
</dbReference>
<keyword evidence="8" id="KW-1185">Reference proteome</keyword>
<evidence type="ECO:0000256" key="3">
    <source>
        <dbReference type="ARBA" id="ARBA00022525"/>
    </source>
</evidence>
<name>A0A5J4ZRG8_9ASTE</name>
<dbReference type="PANTHER" id="PTHR33191:SF58">
    <property type="entry name" value="RIPENING-RELATED PROTEIN 1"/>
    <property type="match status" value="1"/>
</dbReference>
<gene>
    <name evidence="7" type="ORF">F0562_014875</name>
</gene>